<evidence type="ECO:0008006" key="4">
    <source>
        <dbReference type="Google" id="ProtNLM"/>
    </source>
</evidence>
<name>A0A1J7JE42_9PEZI</name>
<dbReference type="OrthoDB" id="185373at2759"/>
<dbReference type="AlphaFoldDB" id="A0A1J7JE42"/>
<proteinExistence type="predicted"/>
<protein>
    <recommendedName>
        <fullName evidence="4">Pentatricopeptide repeat domain-containing protein</fullName>
    </recommendedName>
</protein>
<keyword evidence="1" id="KW-0175">Coiled coil</keyword>
<keyword evidence="3" id="KW-1185">Reference proteome</keyword>
<feature type="coiled-coil region" evidence="1">
    <location>
        <begin position="540"/>
        <end position="567"/>
    </location>
</feature>
<accession>A0A1J7JE42</accession>
<organism evidence="2 3">
    <name type="scientific">Coniochaeta ligniaria NRRL 30616</name>
    <dbReference type="NCBI Taxonomy" id="1408157"/>
    <lineage>
        <taxon>Eukaryota</taxon>
        <taxon>Fungi</taxon>
        <taxon>Dikarya</taxon>
        <taxon>Ascomycota</taxon>
        <taxon>Pezizomycotina</taxon>
        <taxon>Sordariomycetes</taxon>
        <taxon>Sordariomycetidae</taxon>
        <taxon>Coniochaetales</taxon>
        <taxon>Coniochaetaceae</taxon>
        <taxon>Coniochaeta</taxon>
    </lineage>
</organism>
<evidence type="ECO:0000256" key="1">
    <source>
        <dbReference type="SAM" id="Coils"/>
    </source>
</evidence>
<sequence length="748" mass="85971">MGTAAVADSAVKDQRRKELDTKIEDARDKLAILLEQAPAYDPKRTRDDPYVLHNANATPPGIYEALTSICVAPIRLLKGASRRGNRTSYLRPLRRELRLQEESEWWKTPPSRMDEVQEMIVEEEMVGDNAHREPMNVIQFSKLGETINNLVDQLLVETYRRPDGTPRTPDLLESAWNNIRMLRSSGYPNYRHADLDPVAAAEARRDLSVVTRNIFRDWKTLKDGFLRISGRDGRIMNPQHAAIYRKRREYFVGKICHNLLIARFAPGIYNYNTLISGFTRVGEPRFGQAVVDSFLLNSRLKPTRMTVVSLLHHYRQGDIVGFYNILRRITGDDSRGLLLRRKPVADVKGDRLLFRWAQQADAVVDHGFVTQRTKIDEPVLEAILDRLIDFRLVRHATTVLGACIREGCAISSRYVRRVVGLCVAQVDRVAAVELLRIFLRDVEKIGPMITASTSGRHKGLPRRLLQLVQICDSNAALRLIVHARETQPTTLRNLDWSFRVNYLRTALWTAFAEQWVHNISSCASLLRAALASGRLDEDRLAEISAMMERTMQQRQETEVENQKYQALARIDWITTLCEVNGSKILGFEHDMVRILFGGRPENAQYDYHMDRRLPLEDRLRRLSSREVGEIRNARSIVETYLSMAKELEKKTEHVLYDALTSRERRHLWKRWWRRDQVFAVGPLVEHWSRYLHVLSRQWKELGSGPLTSSSGYVGTAEKPLSHGDDEFQGAFFESRGPLDRVKIPVPAA</sequence>
<reference evidence="2 3" key="1">
    <citation type="submission" date="2016-10" db="EMBL/GenBank/DDBJ databases">
        <title>Draft genome sequence of Coniochaeta ligniaria NRRL30616, a lignocellulolytic fungus for bioabatement of inhibitors in plant biomass hydrolysates.</title>
        <authorList>
            <consortium name="DOE Joint Genome Institute"/>
            <person name="Jimenez D.J."/>
            <person name="Hector R.E."/>
            <person name="Riley R."/>
            <person name="Sun H."/>
            <person name="Grigoriev I.V."/>
            <person name="Van Elsas J.D."/>
            <person name="Nichols N.N."/>
        </authorList>
    </citation>
    <scope>NUCLEOTIDE SEQUENCE [LARGE SCALE GENOMIC DNA]</scope>
    <source>
        <strain evidence="2 3">NRRL 30616</strain>
    </source>
</reference>
<gene>
    <name evidence="2" type="ORF">CONLIGDRAFT_682546</name>
</gene>
<evidence type="ECO:0000313" key="3">
    <source>
        <dbReference type="Proteomes" id="UP000182658"/>
    </source>
</evidence>
<dbReference type="Proteomes" id="UP000182658">
    <property type="component" value="Unassembled WGS sequence"/>
</dbReference>
<dbReference type="EMBL" id="KV875099">
    <property type="protein sequence ID" value="OIW27500.1"/>
    <property type="molecule type" value="Genomic_DNA"/>
</dbReference>
<evidence type="ECO:0000313" key="2">
    <source>
        <dbReference type="EMBL" id="OIW27500.1"/>
    </source>
</evidence>
<dbReference type="InParanoid" id="A0A1J7JE42"/>